<keyword evidence="4" id="KW-1185">Reference proteome</keyword>
<protein>
    <submittedName>
        <fullName evidence="3">Uncharacterized protein</fullName>
    </submittedName>
</protein>
<feature type="non-terminal residue" evidence="3">
    <location>
        <position position="188"/>
    </location>
</feature>
<evidence type="ECO:0000256" key="2">
    <source>
        <dbReference type="SAM" id="Phobius"/>
    </source>
</evidence>
<feature type="region of interest" description="Disordered" evidence="1">
    <location>
        <begin position="131"/>
        <end position="159"/>
    </location>
</feature>
<evidence type="ECO:0000256" key="1">
    <source>
        <dbReference type="SAM" id="MobiDB-lite"/>
    </source>
</evidence>
<dbReference type="Proteomes" id="UP000281553">
    <property type="component" value="Unassembled WGS sequence"/>
</dbReference>
<feature type="transmembrane region" description="Helical" evidence="2">
    <location>
        <begin position="12"/>
        <end position="35"/>
    </location>
</feature>
<feature type="compositionally biased region" description="Low complexity" evidence="1">
    <location>
        <begin position="133"/>
        <end position="146"/>
    </location>
</feature>
<dbReference type="AlphaFoldDB" id="A0A3P7PJI7"/>
<reference evidence="3 4" key="1">
    <citation type="submission" date="2018-11" db="EMBL/GenBank/DDBJ databases">
        <authorList>
            <consortium name="Pathogen Informatics"/>
        </authorList>
    </citation>
    <scope>NUCLEOTIDE SEQUENCE [LARGE SCALE GENOMIC DNA]</scope>
</reference>
<sequence length="188" mass="21083">MFWANTGGRSGFVHIGIGVLVTIFFLAILVILVLIRERRRKRKLAKDPLAEGSPSANHLPKQKHPLVYAPDGLVKPFLCTSRESFRGLGEPGTPGLPNTDRVCPHRNSLTSSGVLMPDGDLRHAKSYADMSSQQQPQFLEHQQQQQYSHSNFHRCQNSHSQAHLPKFQHNGGTPKVVSHCRYQHHAND</sequence>
<feature type="compositionally biased region" description="Polar residues" evidence="1">
    <location>
        <begin position="147"/>
        <end position="159"/>
    </location>
</feature>
<dbReference type="EMBL" id="UYRU01070714">
    <property type="protein sequence ID" value="VDN20132.1"/>
    <property type="molecule type" value="Genomic_DNA"/>
</dbReference>
<dbReference type="OrthoDB" id="6022136at2759"/>
<evidence type="ECO:0000313" key="3">
    <source>
        <dbReference type="EMBL" id="VDN20132.1"/>
    </source>
</evidence>
<gene>
    <name evidence="3" type="ORF">DILT_LOCUS13563</name>
</gene>
<evidence type="ECO:0000313" key="4">
    <source>
        <dbReference type="Proteomes" id="UP000281553"/>
    </source>
</evidence>
<keyword evidence="2" id="KW-0812">Transmembrane</keyword>
<accession>A0A3P7PJI7</accession>
<organism evidence="3 4">
    <name type="scientific">Dibothriocephalus latus</name>
    <name type="common">Fish tapeworm</name>
    <name type="synonym">Diphyllobothrium latum</name>
    <dbReference type="NCBI Taxonomy" id="60516"/>
    <lineage>
        <taxon>Eukaryota</taxon>
        <taxon>Metazoa</taxon>
        <taxon>Spiralia</taxon>
        <taxon>Lophotrochozoa</taxon>
        <taxon>Platyhelminthes</taxon>
        <taxon>Cestoda</taxon>
        <taxon>Eucestoda</taxon>
        <taxon>Diphyllobothriidea</taxon>
        <taxon>Diphyllobothriidae</taxon>
        <taxon>Dibothriocephalus</taxon>
    </lineage>
</organism>
<keyword evidence="2" id="KW-0472">Membrane</keyword>
<proteinExistence type="predicted"/>
<keyword evidence="2" id="KW-1133">Transmembrane helix</keyword>
<name>A0A3P7PJI7_DIBLA</name>